<evidence type="ECO:0000313" key="6">
    <source>
        <dbReference type="EMBL" id="KFM25089.1"/>
    </source>
</evidence>
<dbReference type="PANTHER" id="PTHR22977">
    <property type="entry name" value="COX ASSEMBLY MITOCHONDRIAL PROTEIN"/>
    <property type="match status" value="1"/>
</dbReference>
<evidence type="ECO:0000256" key="4">
    <source>
        <dbReference type="ARBA" id="ARBA00023157"/>
    </source>
</evidence>
<comment type="subcellular location">
    <subcellularLocation>
        <location evidence="1 5">Mitochondrion</location>
    </subcellularLocation>
</comment>
<dbReference type="PANTHER" id="PTHR22977:SF1">
    <property type="entry name" value="COX ASSEMBLY MITOCHONDRIAL PROTEIN 2 HOMOLOG"/>
    <property type="match status" value="1"/>
</dbReference>
<dbReference type="InterPro" id="IPR013892">
    <property type="entry name" value="Cyt_c_biogenesis_Cmc1-like"/>
</dbReference>
<proteinExistence type="inferred from homology"/>
<dbReference type="GeneID" id="23613359"/>
<dbReference type="eggNOG" id="ENOG502S43J">
    <property type="taxonomic scope" value="Eukaryota"/>
</dbReference>
<keyword evidence="4" id="KW-1015">Disulfide bond</keyword>
<evidence type="ECO:0000256" key="5">
    <source>
        <dbReference type="RuleBase" id="RU364104"/>
    </source>
</evidence>
<organism evidence="6 7">
    <name type="scientific">Auxenochlorella protothecoides</name>
    <name type="common">Green microalga</name>
    <name type="synonym">Chlorella protothecoides</name>
    <dbReference type="NCBI Taxonomy" id="3075"/>
    <lineage>
        <taxon>Eukaryota</taxon>
        <taxon>Viridiplantae</taxon>
        <taxon>Chlorophyta</taxon>
        <taxon>core chlorophytes</taxon>
        <taxon>Trebouxiophyceae</taxon>
        <taxon>Chlorellales</taxon>
        <taxon>Chlorellaceae</taxon>
        <taxon>Auxenochlorella</taxon>
    </lineage>
</organism>
<dbReference type="Pfam" id="PF08583">
    <property type="entry name" value="Cmc1"/>
    <property type="match status" value="1"/>
</dbReference>
<dbReference type="Proteomes" id="UP000028924">
    <property type="component" value="Unassembled WGS sequence"/>
</dbReference>
<name>A0A087SH85_AUXPR</name>
<comment type="similarity">
    <text evidence="2 5">Belongs to the CMC family.</text>
</comment>
<sequence>MHPPLYKNKHPSCIEVIDALNRCHKERSIAKFWGVCTDQKLALDACFRQEKKDNRARNFEKARAERERLEVKIGTGAATPGYGVRSQHAET</sequence>
<evidence type="ECO:0000256" key="1">
    <source>
        <dbReference type="ARBA" id="ARBA00004173"/>
    </source>
</evidence>
<evidence type="ECO:0000256" key="2">
    <source>
        <dbReference type="ARBA" id="ARBA00007347"/>
    </source>
</evidence>
<dbReference type="EMBL" id="KL662111">
    <property type="protein sequence ID" value="KFM25089.1"/>
    <property type="molecule type" value="Genomic_DNA"/>
</dbReference>
<evidence type="ECO:0000256" key="3">
    <source>
        <dbReference type="ARBA" id="ARBA00023128"/>
    </source>
</evidence>
<dbReference type="RefSeq" id="XP_011397977.1">
    <property type="nucleotide sequence ID" value="XM_011399675.1"/>
</dbReference>
<gene>
    <name evidence="6" type="ORF">F751_1968</name>
</gene>
<dbReference type="STRING" id="3075.A0A087SH85"/>
<protein>
    <recommendedName>
        <fullName evidence="5">COX assembly mitochondrial protein</fullName>
    </recommendedName>
</protein>
<evidence type="ECO:0000313" key="7">
    <source>
        <dbReference type="Proteomes" id="UP000028924"/>
    </source>
</evidence>
<dbReference type="GO" id="GO:0005739">
    <property type="term" value="C:mitochondrion"/>
    <property type="evidence" value="ECO:0007669"/>
    <property type="project" value="UniProtKB-SubCell"/>
</dbReference>
<keyword evidence="7" id="KW-1185">Reference proteome</keyword>
<reference evidence="6 7" key="1">
    <citation type="journal article" date="2014" name="BMC Genomics">
        <title>Oil accumulation mechanisms of the oleaginous microalga Chlorella protothecoides revealed through its genome, transcriptomes, and proteomes.</title>
        <authorList>
            <person name="Gao C."/>
            <person name="Wang Y."/>
            <person name="Shen Y."/>
            <person name="Yan D."/>
            <person name="He X."/>
            <person name="Dai J."/>
            <person name="Wu Q."/>
        </authorList>
    </citation>
    <scope>NUCLEOTIDE SEQUENCE [LARGE SCALE GENOMIC DNA]</scope>
    <source>
        <strain evidence="6 7">0710</strain>
    </source>
</reference>
<dbReference type="AlphaFoldDB" id="A0A087SH85"/>
<keyword evidence="3 5" id="KW-0496">Mitochondrion</keyword>
<dbReference type="OrthoDB" id="532630at2759"/>
<accession>A0A087SH85</accession>
<dbReference type="KEGG" id="apro:F751_1968"/>